<evidence type="ECO:0000259" key="11">
    <source>
        <dbReference type="Pfam" id="PF12704"/>
    </source>
</evidence>
<evidence type="ECO:0000313" key="12">
    <source>
        <dbReference type="EMBL" id="OXN01133.1"/>
    </source>
</evidence>
<dbReference type="GO" id="GO:0051301">
    <property type="term" value="P:cell division"/>
    <property type="evidence" value="ECO:0007669"/>
    <property type="project" value="UniProtKB-KW"/>
</dbReference>
<dbReference type="PANTHER" id="PTHR30287">
    <property type="entry name" value="MEMBRANE COMPONENT OF PREDICTED ABC SUPERFAMILY METABOLITE UPTAKE TRANSPORTER"/>
    <property type="match status" value="1"/>
</dbReference>
<keyword evidence="2" id="KW-1003">Cell membrane</keyword>
<dbReference type="Pfam" id="PF02687">
    <property type="entry name" value="FtsX"/>
    <property type="match status" value="2"/>
</dbReference>
<comment type="subcellular location">
    <subcellularLocation>
        <location evidence="1">Cell membrane</location>
        <topology evidence="1">Multi-pass membrane protein</topology>
    </subcellularLocation>
</comment>
<dbReference type="Pfam" id="PF12704">
    <property type="entry name" value="MacB_PCD"/>
    <property type="match status" value="1"/>
</dbReference>
<feature type="region of interest" description="Disordered" evidence="8">
    <location>
        <begin position="277"/>
        <end position="296"/>
    </location>
</feature>
<feature type="transmembrane region" description="Helical" evidence="9">
    <location>
        <begin position="772"/>
        <end position="792"/>
    </location>
</feature>
<feature type="coiled-coil region" evidence="7">
    <location>
        <begin position="522"/>
        <end position="567"/>
    </location>
</feature>
<feature type="transmembrane region" description="Helical" evidence="9">
    <location>
        <begin position="698"/>
        <end position="717"/>
    </location>
</feature>
<keyword evidence="5 9" id="KW-0472">Membrane</keyword>
<organism evidence="12 13">
    <name type="scientific">Bifidobacterium vansinderenii</name>
    <dbReference type="NCBI Taxonomy" id="1984871"/>
    <lineage>
        <taxon>Bacteria</taxon>
        <taxon>Bacillati</taxon>
        <taxon>Actinomycetota</taxon>
        <taxon>Actinomycetes</taxon>
        <taxon>Bifidobacteriales</taxon>
        <taxon>Bifidobacteriaceae</taxon>
        <taxon>Bifidobacterium</taxon>
    </lineage>
</organism>
<protein>
    <submittedName>
        <fullName evidence="12">Cell division protein FtsX</fullName>
    </submittedName>
</protein>
<evidence type="ECO:0000313" key="13">
    <source>
        <dbReference type="Proteomes" id="UP000215433"/>
    </source>
</evidence>
<dbReference type="InterPro" id="IPR003838">
    <property type="entry name" value="ABC3_permease_C"/>
</dbReference>
<keyword evidence="7" id="KW-0175">Coiled coil</keyword>
<evidence type="ECO:0000256" key="4">
    <source>
        <dbReference type="ARBA" id="ARBA00022989"/>
    </source>
</evidence>
<dbReference type="EMBL" id="NEWD01000006">
    <property type="protein sequence ID" value="OXN01133.1"/>
    <property type="molecule type" value="Genomic_DNA"/>
</dbReference>
<dbReference type="GO" id="GO:0005886">
    <property type="term" value="C:plasma membrane"/>
    <property type="evidence" value="ECO:0007669"/>
    <property type="project" value="UniProtKB-SubCell"/>
</dbReference>
<feature type="transmembrane region" description="Helical" evidence="9">
    <location>
        <begin position="1097"/>
        <end position="1119"/>
    </location>
</feature>
<dbReference type="Proteomes" id="UP000215433">
    <property type="component" value="Unassembled WGS sequence"/>
</dbReference>
<keyword evidence="4 9" id="KW-1133">Transmembrane helix</keyword>
<feature type="domain" description="MacB-like periplasmic core" evidence="11">
    <location>
        <begin position="776"/>
        <end position="965"/>
    </location>
</feature>
<feature type="transmembrane region" description="Helical" evidence="9">
    <location>
        <begin position="1006"/>
        <end position="1025"/>
    </location>
</feature>
<feature type="transmembrane region" description="Helical" evidence="9">
    <location>
        <begin position="651"/>
        <end position="678"/>
    </location>
</feature>
<keyword evidence="3 9" id="KW-0812">Transmembrane</keyword>
<comment type="similarity">
    <text evidence="6">Belongs to the ABC-4 integral membrane protein family.</text>
</comment>
<evidence type="ECO:0000256" key="2">
    <source>
        <dbReference type="ARBA" id="ARBA00022475"/>
    </source>
</evidence>
<evidence type="ECO:0000256" key="3">
    <source>
        <dbReference type="ARBA" id="ARBA00022692"/>
    </source>
</evidence>
<dbReference type="InterPro" id="IPR025857">
    <property type="entry name" value="MacB_PCD"/>
</dbReference>
<comment type="caution">
    <text evidence="12">The sequence shown here is derived from an EMBL/GenBank/DDBJ whole genome shotgun (WGS) entry which is preliminary data.</text>
</comment>
<keyword evidence="12" id="KW-0131">Cell cycle</keyword>
<keyword evidence="12" id="KW-0132">Cell division</keyword>
<sequence length="1135" mass="124072">MVTGMNRTRARRGTRSRSGRRAYAGRRSRTGTTSRGPMRKRMLWKDIRQTLAKSKGRFLSIVSLMALGSFALVGLSVTAPDMQSTGTTFYNDHNLADVTIISDYGLTDDDKTIIRGTPGVRDAEFGYFKDVTITGSDHSLRVFSQPTTVSTYAIAEGRMPRAATEIALDTGERGKYAVGSTIHVSEQPDIAGDTVLTHTDFTVTGFVEASEIVSDLNMGQSTAGSGKLDGYAVVPDSTFDSDVSMIGRVTFTDTRDVNYWTTEYRDLVQQHKNMLTKRLAGQPQAREESIRTERRDQIDKVQQQVDDAKQQLNDTQRQLDDAKTQIESAKDQMASGSTQAIDQASAASAELSGAVAQIAAAGSSITSAQTQLAAGAQQLTGGQAQLGTSWQQLSDAKTQLDQARTQLEAVKPVLDKTGSLLNSWANTGLTGSVYDTVKARYDQALNAYNDAVSQYNDGLSAYNSGLEQWNAGAQQLDHGSQEYQDNAAALADASRQLASKQHELGSAVSKATDSVSDGATQLIEGQRQIEKAEEEYDARLQEFNDAKPEAEQKIADAEHDIALAREKVDSLEVPAYSIDGRREGLTSNGYRVYEIIADIVRKLANIFPFFLYFVAALVTFTTMGRMVDEERTNSGTLKALGYGNGDILKKFVFYGFTASTIGTLIGVAAGHTLLPLIVYNAYDSGFTMPRIALEFHPGITAVACALAWVSAVVPACLSAGRELREKPANLLLPKPPAKGAKILLERITPLWNRLSFTRKVTARNIFRYKTRMFMTIFGVCGAVALLTAGLGVQSSIGQISERQFGDLIHYDMIVAEKSDNNDEQRKTLSDAMTDESVSESSAIRYEEVTKTAGKANDKQTITLIATDDAYNFGDYITLRDRTSHDPQVLTDDGVVISERMADMLDVRVGDTFTVTDGSGVERRMRVGGISEMYIGHFIFMTSGGYERVFGGEYQSNAYLVRLKDSSVENTGRQGARFMAMDGVRGVVQNTTMKNQVATIVDSLDQIMEVLILVAALLAIVILYNLTNLNVSERIRELSTIKVLGFHSTETTMYIYRETILLSGLGILAGYGFGAWLHRYIITEVPPDEVMFDPALGWLAFVVPVVVVGVVLAALGWVVYRRLRNVDMLGALKSVE</sequence>
<dbReference type="AlphaFoldDB" id="A0A229VZT3"/>
<evidence type="ECO:0000256" key="1">
    <source>
        <dbReference type="ARBA" id="ARBA00004651"/>
    </source>
</evidence>
<keyword evidence="13" id="KW-1185">Reference proteome</keyword>
<evidence type="ECO:0000256" key="6">
    <source>
        <dbReference type="ARBA" id="ARBA00038076"/>
    </source>
</evidence>
<dbReference type="PANTHER" id="PTHR30287:SF1">
    <property type="entry name" value="INNER MEMBRANE PROTEIN"/>
    <property type="match status" value="1"/>
</dbReference>
<feature type="transmembrane region" description="Helical" evidence="9">
    <location>
        <begin position="1059"/>
        <end position="1077"/>
    </location>
</feature>
<proteinExistence type="inferred from homology"/>
<feature type="domain" description="ABC3 transporter permease C-terminal" evidence="10">
    <location>
        <begin position="1009"/>
        <end position="1118"/>
    </location>
</feature>
<feature type="region of interest" description="Disordered" evidence="8">
    <location>
        <begin position="1"/>
        <end position="37"/>
    </location>
</feature>
<gene>
    <name evidence="12" type="ORF">Tam10B_0712</name>
</gene>
<evidence type="ECO:0000256" key="7">
    <source>
        <dbReference type="SAM" id="Coils"/>
    </source>
</evidence>
<dbReference type="InterPro" id="IPR038766">
    <property type="entry name" value="Membrane_comp_ABC_pdt"/>
</dbReference>
<evidence type="ECO:0000256" key="8">
    <source>
        <dbReference type="SAM" id="MobiDB-lite"/>
    </source>
</evidence>
<evidence type="ECO:0000256" key="9">
    <source>
        <dbReference type="SAM" id="Phobius"/>
    </source>
</evidence>
<feature type="compositionally biased region" description="Basic and acidic residues" evidence="8">
    <location>
        <begin position="285"/>
        <end position="296"/>
    </location>
</feature>
<feature type="domain" description="ABC3 transporter permease C-terminal" evidence="10">
    <location>
        <begin position="605"/>
        <end position="713"/>
    </location>
</feature>
<reference evidence="12 13" key="1">
    <citation type="submission" date="2017-05" db="EMBL/GenBank/DDBJ databases">
        <title>Bifidobacterium vansinderenii sp. nov.</title>
        <authorList>
            <person name="Lugli G.A."/>
            <person name="Duranti S."/>
            <person name="Mangifesta M."/>
        </authorList>
    </citation>
    <scope>NUCLEOTIDE SEQUENCE [LARGE SCALE GENOMIC DNA]</scope>
    <source>
        <strain evidence="12 13">Tam10B</strain>
    </source>
</reference>
<evidence type="ECO:0000256" key="5">
    <source>
        <dbReference type="ARBA" id="ARBA00023136"/>
    </source>
</evidence>
<feature type="transmembrane region" description="Helical" evidence="9">
    <location>
        <begin position="606"/>
        <end position="624"/>
    </location>
</feature>
<accession>A0A229VZT3</accession>
<name>A0A229VZT3_9BIFI</name>
<feature type="compositionally biased region" description="Basic residues" evidence="8">
    <location>
        <begin position="8"/>
        <end position="29"/>
    </location>
</feature>
<evidence type="ECO:0000259" key="10">
    <source>
        <dbReference type="Pfam" id="PF02687"/>
    </source>
</evidence>
<dbReference type="Gene3D" id="1.10.287.1490">
    <property type="match status" value="1"/>
</dbReference>